<dbReference type="RefSeq" id="WP_275311728.1">
    <property type="nucleotide sequence ID" value="NZ_CP095749.1"/>
</dbReference>
<evidence type="ECO:0000313" key="4">
    <source>
        <dbReference type="Proteomes" id="UP001218629"/>
    </source>
</evidence>
<dbReference type="Pfam" id="PF13340">
    <property type="entry name" value="DUF4096"/>
    <property type="match status" value="1"/>
</dbReference>
<dbReference type="NCBIfam" id="NF033580">
    <property type="entry name" value="transpos_IS5_3"/>
    <property type="match status" value="1"/>
</dbReference>
<dbReference type="PANTHER" id="PTHR30007:SF1">
    <property type="entry name" value="BLR1914 PROTEIN"/>
    <property type="match status" value="1"/>
</dbReference>
<name>A0ABY8AQ32_9ACTN</name>
<dbReference type="PANTHER" id="PTHR30007">
    <property type="entry name" value="PHP DOMAIN PROTEIN"/>
    <property type="match status" value="1"/>
</dbReference>
<reference evidence="3 4" key="1">
    <citation type="submission" date="2022-03" db="EMBL/GenBank/DDBJ databases">
        <title>Streptomyces yunnanensis P86,complete genome.</title>
        <authorList>
            <person name="Chen S."/>
            <person name="Zhang Q."/>
        </authorList>
    </citation>
    <scope>NUCLEOTIDE SEQUENCE [LARGE SCALE GENOMIC DNA]</scope>
    <source>
        <strain evidence="3 4">P86</strain>
    </source>
</reference>
<evidence type="ECO:0000259" key="2">
    <source>
        <dbReference type="Pfam" id="PF13340"/>
    </source>
</evidence>
<dbReference type="Proteomes" id="UP001218629">
    <property type="component" value="Chromosome"/>
</dbReference>
<keyword evidence="4" id="KW-1185">Reference proteome</keyword>
<evidence type="ECO:0000259" key="1">
    <source>
        <dbReference type="Pfam" id="PF01609"/>
    </source>
</evidence>
<proteinExistence type="predicted"/>
<gene>
    <name evidence="3" type="ORF">MOV08_08210</name>
</gene>
<dbReference type="InterPro" id="IPR025161">
    <property type="entry name" value="IS402-like_dom"/>
</dbReference>
<feature type="domain" description="Transposase IS4-like" evidence="1">
    <location>
        <begin position="93"/>
        <end position="274"/>
    </location>
</feature>
<organism evidence="3 4">
    <name type="scientific">Streptomyces yunnanensis</name>
    <dbReference type="NCBI Taxonomy" id="156453"/>
    <lineage>
        <taxon>Bacteria</taxon>
        <taxon>Bacillati</taxon>
        <taxon>Actinomycetota</taxon>
        <taxon>Actinomycetes</taxon>
        <taxon>Kitasatosporales</taxon>
        <taxon>Streptomycetaceae</taxon>
        <taxon>Streptomyces</taxon>
    </lineage>
</organism>
<accession>A0ABY8AQ32</accession>
<protein>
    <submittedName>
        <fullName evidence="3">IS5 family transposase</fullName>
    </submittedName>
</protein>
<dbReference type="Pfam" id="PF01609">
    <property type="entry name" value="DDE_Tnp_1"/>
    <property type="match status" value="1"/>
</dbReference>
<feature type="domain" description="Insertion element IS402-like" evidence="2">
    <location>
        <begin position="6"/>
        <end position="76"/>
    </location>
</feature>
<evidence type="ECO:0000313" key="3">
    <source>
        <dbReference type="EMBL" id="WEB45612.1"/>
    </source>
</evidence>
<dbReference type="InterPro" id="IPR002559">
    <property type="entry name" value="Transposase_11"/>
</dbReference>
<sequence>MRRHELSDAEWEFVRPLLPESLRGRKRLDDRTVLNGIVWKFRTGTAWRDVPERYGPWATLHTRFRRWALDGTFERMLREAQARADAAGDIDWLVSVDSTVVRAHQHAAGARKGGLREPALGRSRGGLTSKIHLACDALGRPLAFTVTSGNTNDCTQFTAVMEAIRVPRVGLGRPRVRPAHVLGDKGYSSKAIRAWLRRRGIGHTIPERADQIRNRLRRGSRGGRPPAFDRQLYKQRNVVERCFNRLKQWRGIATRYDKTVESYQAAVTLASLLMWA</sequence>
<dbReference type="EMBL" id="CP095749">
    <property type="protein sequence ID" value="WEB45612.1"/>
    <property type="molecule type" value="Genomic_DNA"/>
</dbReference>